<gene>
    <name evidence="1" type="ORF">LOTGIDRAFT_175929</name>
</gene>
<dbReference type="OrthoDB" id="10011386at2759"/>
<evidence type="ECO:0000313" key="1">
    <source>
        <dbReference type="EMBL" id="ESO87925.1"/>
    </source>
</evidence>
<dbReference type="KEGG" id="lgi:LOTGIDRAFT_175929"/>
<name>V3ZZ66_LOTGI</name>
<dbReference type="Proteomes" id="UP000030746">
    <property type="component" value="Unassembled WGS sequence"/>
</dbReference>
<accession>V3ZZ66</accession>
<sequence>MESTCIKIDLFELEYLCFATQHRMEHVCEQKGCKEGYVSIDGNEKLRRPMCKAPKVNVHLKFGMPRIVQCCPNSPLFGGSNQVPIQCSYCNHSVRKSFSTLLDYKGVIRMGVIRIM</sequence>
<keyword evidence="2" id="KW-1185">Reference proteome</keyword>
<dbReference type="RefSeq" id="XP_009061388.1">
    <property type="nucleotide sequence ID" value="XM_009063140.1"/>
</dbReference>
<evidence type="ECO:0000313" key="2">
    <source>
        <dbReference type="Proteomes" id="UP000030746"/>
    </source>
</evidence>
<dbReference type="CTD" id="20243477"/>
<reference evidence="1 2" key="1">
    <citation type="journal article" date="2013" name="Nature">
        <title>Insights into bilaterian evolution from three spiralian genomes.</title>
        <authorList>
            <person name="Simakov O."/>
            <person name="Marletaz F."/>
            <person name="Cho S.J."/>
            <person name="Edsinger-Gonzales E."/>
            <person name="Havlak P."/>
            <person name="Hellsten U."/>
            <person name="Kuo D.H."/>
            <person name="Larsson T."/>
            <person name="Lv J."/>
            <person name="Arendt D."/>
            <person name="Savage R."/>
            <person name="Osoegawa K."/>
            <person name="de Jong P."/>
            <person name="Grimwood J."/>
            <person name="Chapman J.A."/>
            <person name="Shapiro H."/>
            <person name="Aerts A."/>
            <person name="Otillar R.P."/>
            <person name="Terry A.Y."/>
            <person name="Boore J.L."/>
            <person name="Grigoriev I.V."/>
            <person name="Lindberg D.R."/>
            <person name="Seaver E.C."/>
            <person name="Weisblat D.A."/>
            <person name="Putnam N.H."/>
            <person name="Rokhsar D.S."/>
        </authorList>
    </citation>
    <scope>NUCLEOTIDE SEQUENCE [LARGE SCALE GENOMIC DNA]</scope>
</reference>
<dbReference type="EMBL" id="KB202821">
    <property type="protein sequence ID" value="ESO87925.1"/>
    <property type="molecule type" value="Genomic_DNA"/>
</dbReference>
<proteinExistence type="predicted"/>
<dbReference type="GeneID" id="20243477"/>
<organism evidence="1 2">
    <name type="scientific">Lottia gigantea</name>
    <name type="common">Giant owl limpet</name>
    <dbReference type="NCBI Taxonomy" id="225164"/>
    <lineage>
        <taxon>Eukaryota</taxon>
        <taxon>Metazoa</taxon>
        <taxon>Spiralia</taxon>
        <taxon>Lophotrochozoa</taxon>
        <taxon>Mollusca</taxon>
        <taxon>Gastropoda</taxon>
        <taxon>Patellogastropoda</taxon>
        <taxon>Lottioidea</taxon>
        <taxon>Lottiidae</taxon>
        <taxon>Lottia</taxon>
    </lineage>
</organism>
<protein>
    <submittedName>
        <fullName evidence="1">Uncharacterized protein</fullName>
    </submittedName>
</protein>
<dbReference type="HOGENOM" id="CLU_2099638_0_0_1"/>
<dbReference type="AlphaFoldDB" id="V3ZZ66"/>